<dbReference type="EMBL" id="LXWW01000085">
    <property type="protein sequence ID" value="OAO16355.1"/>
    <property type="molecule type" value="Genomic_DNA"/>
</dbReference>
<dbReference type="GO" id="GO:0016787">
    <property type="term" value="F:hydrolase activity"/>
    <property type="evidence" value="ECO:0007669"/>
    <property type="project" value="UniProtKB-KW"/>
</dbReference>
<dbReference type="InterPro" id="IPR029058">
    <property type="entry name" value="AB_hydrolase_fold"/>
</dbReference>
<protein>
    <submittedName>
        <fullName evidence="4">Acyl-CoA esterase</fullName>
    </submittedName>
</protein>
<evidence type="ECO:0000256" key="2">
    <source>
        <dbReference type="ARBA" id="ARBA00022801"/>
    </source>
</evidence>
<evidence type="ECO:0000313" key="4">
    <source>
        <dbReference type="EMBL" id="OAO16355.1"/>
    </source>
</evidence>
<gene>
    <name evidence="4" type="ORF">AV274_1886</name>
</gene>
<evidence type="ECO:0000256" key="1">
    <source>
        <dbReference type="ARBA" id="ARBA00010088"/>
    </source>
</evidence>
<evidence type="ECO:0000313" key="5">
    <source>
        <dbReference type="Proteomes" id="UP000078348"/>
    </source>
</evidence>
<evidence type="ECO:0000259" key="3">
    <source>
        <dbReference type="Pfam" id="PF12697"/>
    </source>
</evidence>
<keyword evidence="2" id="KW-0378">Hydrolase</keyword>
<dbReference type="PANTHER" id="PTHR43248">
    <property type="entry name" value="2-SUCCINYL-6-HYDROXY-2,4-CYCLOHEXADIENE-1-CARBOXYLATE SYNTHASE"/>
    <property type="match status" value="1"/>
</dbReference>
<sequence>MFARSASAHLRSFSRVNLRVSIQSCRALSNLAFTKYDNGGSRNVLFLHGIMGNRRNWGNFMKLIQPQHPNDNFITMDLRCHGDSPFVNEPATMRDFAMDVYETLAAHHIPIDTVVAHSFGGKVAMELMSLYSLNLPSLPKTAIILDSMIGSISDEATLSHIDSVIDAIDAVQRPIPNYTYLKKELLRQGLKPAIADWLTTSVRRNAKHEYEFVFTTSLIRQFLKVYSDMDYWSLFATPPQGCHIRLVRAARTEKWTEDIVERIGILVENNPVQLSDRVVSNSGHWLQVDNPVGLHEAIRDLL</sequence>
<dbReference type="InterPro" id="IPR051601">
    <property type="entry name" value="Serine_prot/Carboxylest_S33"/>
</dbReference>
<dbReference type="OrthoDB" id="8119704at2759"/>
<dbReference type="Gene3D" id="3.40.50.1820">
    <property type="entry name" value="alpha/beta hydrolase"/>
    <property type="match status" value="1"/>
</dbReference>
<comment type="caution">
    <text evidence="4">The sequence shown here is derived from an EMBL/GenBank/DDBJ whole genome shotgun (WGS) entry which is preliminary data.</text>
</comment>
<dbReference type="Pfam" id="PF12697">
    <property type="entry name" value="Abhydrolase_6"/>
    <property type="match status" value="1"/>
</dbReference>
<dbReference type="STRING" id="478820.A0A196SH27"/>
<name>A0A196SH27_BLAHN</name>
<dbReference type="PANTHER" id="PTHR43248:SF3">
    <property type="entry name" value="AB HYDROLASE-1 DOMAIN-CONTAINING PROTEIN"/>
    <property type="match status" value="1"/>
</dbReference>
<comment type="similarity">
    <text evidence="1">Belongs to the peptidase S33 family.</text>
</comment>
<organism evidence="4 5">
    <name type="scientific">Blastocystis sp. subtype 1 (strain ATCC 50177 / NandII)</name>
    <dbReference type="NCBI Taxonomy" id="478820"/>
    <lineage>
        <taxon>Eukaryota</taxon>
        <taxon>Sar</taxon>
        <taxon>Stramenopiles</taxon>
        <taxon>Bigyra</taxon>
        <taxon>Opalozoa</taxon>
        <taxon>Opalinata</taxon>
        <taxon>Blastocystidae</taxon>
        <taxon>Blastocystis</taxon>
    </lineage>
</organism>
<accession>A0A196SH27</accession>
<feature type="domain" description="AB hydrolase-1" evidence="3">
    <location>
        <begin position="44"/>
        <end position="294"/>
    </location>
</feature>
<keyword evidence="5" id="KW-1185">Reference proteome</keyword>
<dbReference type="SUPFAM" id="SSF53474">
    <property type="entry name" value="alpha/beta-Hydrolases"/>
    <property type="match status" value="1"/>
</dbReference>
<dbReference type="Proteomes" id="UP000078348">
    <property type="component" value="Unassembled WGS sequence"/>
</dbReference>
<reference evidence="4 5" key="1">
    <citation type="submission" date="2016-05" db="EMBL/GenBank/DDBJ databases">
        <title>Nuclear genome of Blastocystis sp. subtype 1 NandII.</title>
        <authorList>
            <person name="Gentekaki E."/>
            <person name="Curtis B."/>
            <person name="Stairs C."/>
            <person name="Eme L."/>
            <person name="Herman E."/>
            <person name="Klimes V."/>
            <person name="Arias M.C."/>
            <person name="Elias M."/>
            <person name="Hilliou F."/>
            <person name="Klute M."/>
            <person name="Malik S.-B."/>
            <person name="Pightling A."/>
            <person name="Rachubinski R."/>
            <person name="Salas D."/>
            <person name="Schlacht A."/>
            <person name="Suga H."/>
            <person name="Archibald J."/>
            <person name="Ball S.G."/>
            <person name="Clark G."/>
            <person name="Dacks J."/>
            <person name="Van Der Giezen M."/>
            <person name="Tsaousis A."/>
            <person name="Roger A."/>
        </authorList>
    </citation>
    <scope>NUCLEOTIDE SEQUENCE [LARGE SCALE GENOMIC DNA]</scope>
    <source>
        <strain evidence="5">ATCC 50177 / NandII</strain>
    </source>
</reference>
<dbReference type="InterPro" id="IPR000073">
    <property type="entry name" value="AB_hydrolase_1"/>
</dbReference>
<proteinExistence type="inferred from homology"/>
<dbReference type="AlphaFoldDB" id="A0A196SH27"/>